<dbReference type="InterPro" id="IPR010982">
    <property type="entry name" value="Lambda_DNA-bd_dom_sf"/>
</dbReference>
<dbReference type="Proteomes" id="UP000579153">
    <property type="component" value="Unassembled WGS sequence"/>
</dbReference>
<evidence type="ECO:0000313" key="7">
    <source>
        <dbReference type="EMBL" id="MBB5774997.1"/>
    </source>
</evidence>
<dbReference type="PROSITE" id="PS00356">
    <property type="entry name" value="HTH_LACI_1"/>
    <property type="match status" value="1"/>
</dbReference>
<evidence type="ECO:0000256" key="3">
    <source>
        <dbReference type="ARBA" id="ARBA00023125"/>
    </source>
</evidence>
<keyword evidence="2" id="KW-0805">Transcription regulation</keyword>
<organism evidence="7 8">
    <name type="scientific">Nonomuraea jabiensis</name>
    <dbReference type="NCBI Taxonomy" id="882448"/>
    <lineage>
        <taxon>Bacteria</taxon>
        <taxon>Bacillati</taxon>
        <taxon>Actinomycetota</taxon>
        <taxon>Actinomycetes</taxon>
        <taxon>Streptosporangiales</taxon>
        <taxon>Streptosporangiaceae</taxon>
        <taxon>Nonomuraea</taxon>
    </lineage>
</organism>
<dbReference type="InterPro" id="IPR000843">
    <property type="entry name" value="HTH_LacI"/>
</dbReference>
<dbReference type="PANTHER" id="PTHR30146:SF148">
    <property type="entry name" value="HTH-TYPE TRANSCRIPTIONAL REPRESSOR PURR-RELATED"/>
    <property type="match status" value="1"/>
</dbReference>
<dbReference type="SMART" id="SM00354">
    <property type="entry name" value="HTH_LACI"/>
    <property type="match status" value="1"/>
</dbReference>
<keyword evidence="3" id="KW-0238">DNA-binding</keyword>
<dbReference type="InterPro" id="IPR046335">
    <property type="entry name" value="LacI/GalR-like_sensor"/>
</dbReference>
<dbReference type="PROSITE" id="PS50932">
    <property type="entry name" value="HTH_LACI_2"/>
    <property type="match status" value="1"/>
</dbReference>
<dbReference type="InterPro" id="IPR028082">
    <property type="entry name" value="Peripla_BP_I"/>
</dbReference>
<keyword evidence="8" id="KW-1185">Reference proteome</keyword>
<dbReference type="CDD" id="cd01392">
    <property type="entry name" value="HTH_LacI"/>
    <property type="match status" value="1"/>
</dbReference>
<evidence type="ECO:0000256" key="5">
    <source>
        <dbReference type="SAM" id="MobiDB-lite"/>
    </source>
</evidence>
<comment type="caution">
    <text evidence="7">The sequence shown here is derived from an EMBL/GenBank/DDBJ whole genome shotgun (WGS) entry which is preliminary data.</text>
</comment>
<dbReference type="SUPFAM" id="SSF47413">
    <property type="entry name" value="lambda repressor-like DNA-binding domains"/>
    <property type="match status" value="1"/>
</dbReference>
<feature type="domain" description="HTH lacI-type" evidence="6">
    <location>
        <begin position="4"/>
        <end position="60"/>
    </location>
</feature>
<dbReference type="Gene3D" id="3.40.50.2300">
    <property type="match status" value="2"/>
</dbReference>
<proteinExistence type="predicted"/>
<name>A0A7W9G0R3_9ACTN</name>
<dbReference type="GO" id="GO:0000976">
    <property type="term" value="F:transcription cis-regulatory region binding"/>
    <property type="evidence" value="ECO:0007669"/>
    <property type="project" value="TreeGrafter"/>
</dbReference>
<protein>
    <submittedName>
        <fullName evidence="7">LacI family transcriptional regulator</fullName>
    </submittedName>
</protein>
<feature type="region of interest" description="Disordered" evidence="5">
    <location>
        <begin position="317"/>
        <end position="367"/>
    </location>
</feature>
<evidence type="ECO:0000313" key="8">
    <source>
        <dbReference type="Proteomes" id="UP000579153"/>
    </source>
</evidence>
<dbReference type="SUPFAM" id="SSF53822">
    <property type="entry name" value="Periplasmic binding protein-like I"/>
    <property type="match status" value="1"/>
</dbReference>
<gene>
    <name evidence="7" type="ORF">HD596_001753</name>
</gene>
<dbReference type="PANTHER" id="PTHR30146">
    <property type="entry name" value="LACI-RELATED TRANSCRIPTIONAL REPRESSOR"/>
    <property type="match status" value="1"/>
</dbReference>
<dbReference type="GO" id="GO:0003700">
    <property type="term" value="F:DNA-binding transcription factor activity"/>
    <property type="evidence" value="ECO:0007669"/>
    <property type="project" value="TreeGrafter"/>
</dbReference>
<evidence type="ECO:0000256" key="2">
    <source>
        <dbReference type="ARBA" id="ARBA00023015"/>
    </source>
</evidence>
<keyword evidence="4" id="KW-0804">Transcription</keyword>
<dbReference type="Gene3D" id="1.10.260.40">
    <property type="entry name" value="lambda repressor-like DNA-binding domains"/>
    <property type="match status" value="1"/>
</dbReference>
<evidence type="ECO:0000259" key="6">
    <source>
        <dbReference type="PROSITE" id="PS50932"/>
    </source>
</evidence>
<evidence type="ECO:0000256" key="1">
    <source>
        <dbReference type="ARBA" id="ARBA00022491"/>
    </source>
</evidence>
<evidence type="ECO:0000256" key="4">
    <source>
        <dbReference type="ARBA" id="ARBA00023163"/>
    </source>
</evidence>
<dbReference type="RefSeq" id="WP_185068762.1">
    <property type="nucleotide sequence ID" value="NZ_JACHMB010000001.1"/>
</dbReference>
<dbReference type="EMBL" id="JACHMB010000001">
    <property type="protein sequence ID" value="MBB5774997.1"/>
    <property type="molecule type" value="Genomic_DNA"/>
</dbReference>
<dbReference type="AlphaFoldDB" id="A0A7W9G0R3"/>
<accession>A0A7W9G0R3</accession>
<sequence>MGKPRIKDVAARAGVGVSTVSVVLNNVEGARVSLETRERILSAARDLGYTSDPIARSLRTRRTQTIGFVGDDIATTPFAGRMIQGAQDAAWQAGYLLFLVNTGGEHALERHAVRALLDRSVDGVIYATMYHRHVEVPELLGDVRTVVLDARPTGGSMPYVVPDERGGAAAAVGELLRAGHRRIGFATESLEVPAATGRLAGYHETLAAAGIPADPELVAAEHGDTAGGYRTASRLLDLGERPTAIFCYNDRMAMGCYRAAAERGLRIPHDLSVVGYDDQDLIAPELSPALTTVALPHYEMGTWAVRRLLRLVQDDPEQGEQGHLMPCPLVRRDSVGPPQPAHVQPTGCQLSRSVRTDRSSVPPPVAQ</sequence>
<keyword evidence="1" id="KW-0678">Repressor</keyword>
<dbReference type="Pfam" id="PF00356">
    <property type="entry name" value="LacI"/>
    <property type="match status" value="1"/>
</dbReference>
<dbReference type="Pfam" id="PF13377">
    <property type="entry name" value="Peripla_BP_3"/>
    <property type="match status" value="1"/>
</dbReference>
<reference evidence="7 8" key="1">
    <citation type="submission" date="2020-08" db="EMBL/GenBank/DDBJ databases">
        <title>Sequencing the genomes of 1000 actinobacteria strains.</title>
        <authorList>
            <person name="Klenk H.-P."/>
        </authorList>
    </citation>
    <scope>NUCLEOTIDE SEQUENCE [LARGE SCALE GENOMIC DNA]</scope>
    <source>
        <strain evidence="7 8">DSM 45507</strain>
    </source>
</reference>
<dbReference type="CDD" id="cd06288">
    <property type="entry name" value="PBP1_sucrose_transcription_regulator"/>
    <property type="match status" value="1"/>
</dbReference>